<reference evidence="1" key="1">
    <citation type="submission" date="2020-05" db="EMBL/GenBank/DDBJ databases">
        <authorList>
            <person name="Chiriac C."/>
            <person name="Salcher M."/>
            <person name="Ghai R."/>
            <person name="Kavagutti S V."/>
        </authorList>
    </citation>
    <scope>NUCLEOTIDE SEQUENCE</scope>
</reference>
<proteinExistence type="predicted"/>
<sequence length="265" mass="28579">MPHYSLPRKSGVALASAAVFMGALLGAPAPAAAEQDPFGTFVSATTGTRWVTMSPSEYLANPITLDMQARMEALSDGDFKAGAASAFDDTPDPTWDVFQVGEITRFRIAGSKRTTIRYVSPARVCSRPVSMVSNDSIKADRSAHWTCKAATDSTLDGRGFVAPYLPTHIISPAKDSELRVLMKEGASPPAPGSANASLEIIVRRIDLLRSYGLTGGPSEYYEFSATATNMRTVYEAFDGYSWLMSDFVLSTTRLPQLARSRSPFA</sequence>
<dbReference type="AlphaFoldDB" id="A0A6J7PD67"/>
<organism evidence="1">
    <name type="scientific">freshwater metagenome</name>
    <dbReference type="NCBI Taxonomy" id="449393"/>
    <lineage>
        <taxon>unclassified sequences</taxon>
        <taxon>metagenomes</taxon>
        <taxon>ecological metagenomes</taxon>
    </lineage>
</organism>
<name>A0A6J7PD67_9ZZZZ</name>
<evidence type="ECO:0000313" key="1">
    <source>
        <dbReference type="EMBL" id="CAB4999814.1"/>
    </source>
</evidence>
<accession>A0A6J7PD67</accession>
<protein>
    <submittedName>
        <fullName evidence="1">Unannotated protein</fullName>
    </submittedName>
</protein>
<dbReference type="EMBL" id="CAFBOM010000282">
    <property type="protein sequence ID" value="CAB4999814.1"/>
    <property type="molecule type" value="Genomic_DNA"/>
</dbReference>
<gene>
    <name evidence="1" type="ORF">UFOPK3957_01507</name>
</gene>